<keyword evidence="2" id="KW-0540">Nuclease</keyword>
<sequence>MASWILSIDKNYSNHWELAKIHNLWDMTQRHEVHNGDVVYFWTGGIGFVGWAEVAGGVRPLGSADAQPWTDSGKRVYKYRFEFGRTGDLIGPSPTWTEVMRATGFRENPSIVRQSSDPVVERALWAFVAVDEVSAAFPTAEAAVRGLPDITEDRRERVLAEIAIRQGQGKFRDSLLAAYDRRCAVTGCTTVAVLEAAHISPYRGTHTNAVANGLLLRADIHTLFDLNLLTVVQAEGAYAVRVEPSVADDAYRALEGAALALPRVRADHPDAAVLDTRNRALPWLTDQGRGADIDLQRRPQAKVAEARDREVLF</sequence>
<reference evidence="2 3" key="1">
    <citation type="submission" date="2021-04" db="EMBL/GenBank/DDBJ databases">
        <title>Ruania sp. nov., isolated from sandy soil of mangrove forest.</title>
        <authorList>
            <person name="Ge X."/>
            <person name="Huang R."/>
            <person name="Liu W."/>
        </authorList>
    </citation>
    <scope>NUCLEOTIDE SEQUENCE [LARGE SCALE GENOMIC DNA]</scope>
    <source>
        <strain evidence="2 3">N2-46</strain>
    </source>
</reference>
<keyword evidence="3" id="KW-1185">Reference proteome</keyword>
<evidence type="ECO:0000313" key="3">
    <source>
        <dbReference type="Proteomes" id="UP000826651"/>
    </source>
</evidence>
<dbReference type="EMBL" id="JAGSHT010000003">
    <property type="protein sequence ID" value="MBZ2195397.1"/>
    <property type="molecule type" value="Genomic_DNA"/>
</dbReference>
<evidence type="ECO:0000259" key="1">
    <source>
        <dbReference type="Pfam" id="PF13391"/>
    </source>
</evidence>
<dbReference type="InterPro" id="IPR003615">
    <property type="entry name" value="HNH_nuc"/>
</dbReference>
<organism evidence="2 3">
    <name type="scientific">Occultella gossypii</name>
    <dbReference type="NCBI Taxonomy" id="2800820"/>
    <lineage>
        <taxon>Bacteria</taxon>
        <taxon>Bacillati</taxon>
        <taxon>Actinomycetota</taxon>
        <taxon>Actinomycetes</taxon>
        <taxon>Micrococcales</taxon>
        <taxon>Ruaniaceae</taxon>
        <taxon>Occultella</taxon>
    </lineage>
</organism>
<dbReference type="Pfam" id="PF13391">
    <property type="entry name" value="HNH_2"/>
    <property type="match status" value="1"/>
</dbReference>
<keyword evidence="2" id="KW-0255">Endonuclease</keyword>
<dbReference type="RefSeq" id="WP_223403260.1">
    <property type="nucleotide sequence ID" value="NZ_JAGSHT010000003.1"/>
</dbReference>
<accession>A0ABS7S536</accession>
<comment type="caution">
    <text evidence="2">The sequence shown here is derived from an EMBL/GenBank/DDBJ whole genome shotgun (WGS) entry which is preliminary data.</text>
</comment>
<feature type="domain" description="HNH nuclease" evidence="1">
    <location>
        <begin position="183"/>
        <end position="231"/>
    </location>
</feature>
<dbReference type="GO" id="GO:0004519">
    <property type="term" value="F:endonuclease activity"/>
    <property type="evidence" value="ECO:0007669"/>
    <property type="project" value="UniProtKB-KW"/>
</dbReference>
<protein>
    <submittedName>
        <fullName evidence="2">HNH endonuclease</fullName>
    </submittedName>
</protein>
<keyword evidence="2" id="KW-0378">Hydrolase</keyword>
<dbReference type="Proteomes" id="UP000826651">
    <property type="component" value="Unassembled WGS sequence"/>
</dbReference>
<evidence type="ECO:0000313" key="2">
    <source>
        <dbReference type="EMBL" id="MBZ2195397.1"/>
    </source>
</evidence>
<proteinExistence type="predicted"/>
<name>A0ABS7S536_9MICO</name>
<gene>
    <name evidence="2" type="ORF">KCQ71_04490</name>
</gene>